<dbReference type="STRING" id="1341181.FLJC2902T_10280"/>
<dbReference type="AlphaFoldDB" id="V6SX39"/>
<feature type="chain" id="PRO_5004751131" description="Outer membrane protein beta-barrel domain-containing protein" evidence="1">
    <location>
        <begin position="20"/>
        <end position="1134"/>
    </location>
</feature>
<feature type="signal peptide" evidence="1">
    <location>
        <begin position="1"/>
        <end position="19"/>
    </location>
</feature>
<keyword evidence="3" id="KW-1185">Reference proteome</keyword>
<dbReference type="Proteomes" id="UP000018004">
    <property type="component" value="Unassembled WGS sequence"/>
</dbReference>
<name>V6SX39_9FLAO</name>
<organism evidence="2 3">
    <name type="scientific">Flavobacterium limnosediminis JC2902</name>
    <dbReference type="NCBI Taxonomy" id="1341181"/>
    <lineage>
        <taxon>Bacteria</taxon>
        <taxon>Pseudomonadati</taxon>
        <taxon>Bacteroidota</taxon>
        <taxon>Flavobacteriia</taxon>
        <taxon>Flavobacteriales</taxon>
        <taxon>Flavobacteriaceae</taxon>
        <taxon>Flavobacterium</taxon>
    </lineage>
</organism>
<dbReference type="RefSeq" id="WP_023578683.1">
    <property type="nucleotide sequence ID" value="NZ_AVGG01000003.1"/>
</dbReference>
<sequence>MLKQACLLLFFLCFSAVWAQETKTPYQTKKITVSEKPVFIDSISINKEFFKLLDKSGNEIDTLFYTVDFQKGTLFFKNNFQSQDTLTVRYLKFPDYLTKKYSIYDQSRVVSNEAGQNLYRVSREPIATFKPFDGLSTSGSISRGVTVGNNQNAVVNSNLDLQITGKISEKVSLRASLQDSNIPLQEGGYSQKLDEFDQIFVELFSDKWAIRAGDLFLENRQSRFLNFNKKVQGLSTHFTFGQPENKTDVFAAGAIVRGQYAKSTFTGLEGNQGPYKLKGPNGELYVLVISGSERVYVNGILLERGENNDYTIDYNAGEIRFTSLFPITSEMRINVEYQYSDRSYTRFVTYGGVTHEREKWSIGGFLYSENDVKNQPLQQNLSPEQAQILVQAGDDPDLMTAPSAYEDSYSENKILYKKVLLGGVEVFEYSNDPLDVLYNVKFTLLGNNLGNYVLSSSQAIGRIYQYVAPLAGVPQGNYEPIIRLIPPTKIQIATVLGKYNPSEKTNIDFEFGLSNNDKNLFSSIDDTDNQGIAGKINAKQRLFSKKWNVDGFANYQFVQKEFKTIERLFTIEFDRDWNLTNPQGDQSLLISGVNFELPGKGFARYQLEKLDFTESFSGTRHVVDGLFKLNQWTFSNNSSALQSDAKDSDSRFIRSQSLAKYNFRKNWVGGSFRMEDNEEKIKATDQFSALSQRYKEFGAFIGRGDSTKVYTEIGYLQRSNDSLQNGFTQKVNTSHSYYLKSKLIQTEKSDLAVFVNYRDLRYEDPIRGNEPSLNSRILYSDRFFDQLIQVATAYETSSGYLAQQEYTYLEVEPGQGVYTWNDYNLNGVQELQEFEVAPFPDQAKYVRVFLPNQIFIKTHQNKFSQSLTLNPIQWQNENGFKKVLSTLYNQTSFLMDRKIERQGDNFDLNPFSTSDKDLLGLNATFRNSLFYNRGKQHHSITYTYLNNHAKALLSAGTQEGKNDSHQAQYAHLVKKIWLFGFDGKTLSSTVTSDNYPGKNYELKGYLLAPKISYLFSLNASWDIFYEYQNKENRINEMETLKQQRMGTSFTYSSEKKFTMSGEFSFYKNVFEGNQLSAVAYQMLEGLQPGKNLTWNLLVQKNLTQYLDVNVNYQGRKSETSQTIHTGNIQLRAYF</sequence>
<dbReference type="OrthoDB" id="9815802at2"/>
<comment type="caution">
    <text evidence="2">The sequence shown here is derived from an EMBL/GenBank/DDBJ whole genome shotgun (WGS) entry which is preliminary data.</text>
</comment>
<reference evidence="2 3" key="1">
    <citation type="submission" date="2013-08" db="EMBL/GenBank/DDBJ databases">
        <title>Flavobacterium limnosediminis JC2902 genome sequencing.</title>
        <authorList>
            <person name="Lee K."/>
            <person name="Yi H."/>
            <person name="Park S."/>
            <person name="Chun J."/>
        </authorList>
    </citation>
    <scope>NUCLEOTIDE SEQUENCE [LARGE SCALE GENOMIC DNA]</scope>
    <source>
        <strain evidence="2 3">JC2902</strain>
    </source>
</reference>
<dbReference type="eggNOG" id="COG5448">
    <property type="taxonomic scope" value="Bacteria"/>
</dbReference>
<protein>
    <recommendedName>
        <fullName evidence="4">Outer membrane protein beta-barrel domain-containing protein</fullName>
    </recommendedName>
</protein>
<evidence type="ECO:0000313" key="2">
    <source>
        <dbReference type="EMBL" id="ESU28995.1"/>
    </source>
</evidence>
<accession>V6SX39</accession>
<evidence type="ECO:0000313" key="3">
    <source>
        <dbReference type="Proteomes" id="UP000018004"/>
    </source>
</evidence>
<evidence type="ECO:0000256" key="1">
    <source>
        <dbReference type="SAM" id="SignalP"/>
    </source>
</evidence>
<dbReference type="PATRIC" id="fig|1341181.4.peg.1019"/>
<evidence type="ECO:0008006" key="4">
    <source>
        <dbReference type="Google" id="ProtNLM"/>
    </source>
</evidence>
<proteinExistence type="predicted"/>
<dbReference type="EMBL" id="AVGG01000003">
    <property type="protein sequence ID" value="ESU28995.1"/>
    <property type="molecule type" value="Genomic_DNA"/>
</dbReference>
<keyword evidence="1" id="KW-0732">Signal</keyword>
<gene>
    <name evidence="2" type="ORF">FLJC2902T_10280</name>
</gene>